<reference evidence="3" key="1">
    <citation type="submission" date="2015-03" db="EMBL/GenBank/DDBJ databases">
        <authorList>
            <consortium name="Pathogen Informatics"/>
        </authorList>
    </citation>
    <scope>NUCLEOTIDE SEQUENCE [LARGE SCALE GENOMIC DNA]</scope>
    <source>
        <strain evidence="3">N09902308</strain>
    </source>
</reference>
<proteinExistence type="predicted"/>
<evidence type="ECO:0000313" key="3">
    <source>
        <dbReference type="Proteomes" id="UP000039021"/>
    </source>
</evidence>
<protein>
    <submittedName>
        <fullName evidence="2">Uncharacterized protein</fullName>
    </submittedName>
</protein>
<evidence type="ECO:0000256" key="1">
    <source>
        <dbReference type="SAM" id="MobiDB-lite"/>
    </source>
</evidence>
<dbReference type="Proteomes" id="UP000039021">
    <property type="component" value="Unassembled WGS sequence"/>
</dbReference>
<gene>
    <name evidence="2" type="ORF">ERS007739_03801</name>
</gene>
<feature type="region of interest" description="Disordered" evidence="1">
    <location>
        <begin position="1"/>
        <end position="22"/>
    </location>
</feature>
<accession>A0A916LDU8</accession>
<comment type="caution">
    <text evidence="2">The sequence shown here is derived from an EMBL/GenBank/DDBJ whole genome shotgun (WGS) entry which is preliminary data.</text>
</comment>
<dbReference type="EMBL" id="CSBK01002090">
    <property type="protein sequence ID" value="COZ48046.1"/>
    <property type="molecule type" value="Genomic_DNA"/>
</dbReference>
<dbReference type="AlphaFoldDB" id="A0A916LDU8"/>
<organism evidence="2 3">
    <name type="scientific">Mycobacterium tuberculosis</name>
    <dbReference type="NCBI Taxonomy" id="1773"/>
    <lineage>
        <taxon>Bacteria</taxon>
        <taxon>Bacillati</taxon>
        <taxon>Actinomycetota</taxon>
        <taxon>Actinomycetes</taxon>
        <taxon>Mycobacteriales</taxon>
        <taxon>Mycobacteriaceae</taxon>
        <taxon>Mycobacterium</taxon>
        <taxon>Mycobacterium tuberculosis complex</taxon>
    </lineage>
</organism>
<name>A0A916LDU8_MYCTX</name>
<evidence type="ECO:0000313" key="2">
    <source>
        <dbReference type="EMBL" id="COZ48046.1"/>
    </source>
</evidence>
<feature type="compositionally biased region" description="Polar residues" evidence="1">
    <location>
        <begin position="8"/>
        <end position="22"/>
    </location>
</feature>
<sequence>MCGAPRSGLSSTGHSPAPTLSISARMPIMASQKASTSARLSLSVGSTMSVPATGKLIVGA</sequence>